<evidence type="ECO:0000313" key="1">
    <source>
        <dbReference type="EMBL" id="CAB4216931.1"/>
    </source>
</evidence>
<proteinExistence type="predicted"/>
<organism evidence="1">
    <name type="scientific">uncultured Caudovirales phage</name>
    <dbReference type="NCBI Taxonomy" id="2100421"/>
    <lineage>
        <taxon>Viruses</taxon>
        <taxon>Duplodnaviria</taxon>
        <taxon>Heunggongvirae</taxon>
        <taxon>Uroviricota</taxon>
        <taxon>Caudoviricetes</taxon>
        <taxon>Peduoviridae</taxon>
        <taxon>Maltschvirus</taxon>
        <taxon>Maltschvirus maltsch</taxon>
    </lineage>
</organism>
<accession>A0A6J5SQN3</accession>
<gene>
    <name evidence="1" type="ORF">UFOVP1502_1</name>
</gene>
<name>A0A6J5SQN3_9CAUD</name>
<feature type="non-terminal residue" evidence="1">
    <location>
        <position position="1"/>
    </location>
</feature>
<protein>
    <recommendedName>
        <fullName evidence="2">Major tropism determinant N-terminal domain-containing protein</fullName>
    </recommendedName>
</protein>
<evidence type="ECO:0008006" key="2">
    <source>
        <dbReference type="Google" id="ProtNLM"/>
    </source>
</evidence>
<reference evidence="1" key="1">
    <citation type="submission" date="2020-05" db="EMBL/GenBank/DDBJ databases">
        <authorList>
            <person name="Chiriac C."/>
            <person name="Salcher M."/>
            <person name="Ghai R."/>
            <person name="Kavagutti S V."/>
        </authorList>
    </citation>
    <scope>NUCLEOTIDE SEQUENCE</scope>
</reference>
<sequence>QEGQYSYLKDTNALEFYDGAAWTGAPVGDITAVTAGTGLSGGGSSGDVTVSINTAVTADLTTSQTLTNKTLTSPVINSPKISSTYTAKTAAYTFASGDEGNIFSMNNAATQQFNIPTDATFNFAVGTEINVFWITGAGQPTIGAVTPGTTTVISTGATSATPKLRVANSGATCKKLAANSWIVFGDLA</sequence>
<dbReference type="EMBL" id="LR797441">
    <property type="protein sequence ID" value="CAB4216931.1"/>
    <property type="molecule type" value="Genomic_DNA"/>
</dbReference>